<feature type="compositionally biased region" description="Polar residues" evidence="1">
    <location>
        <begin position="1"/>
        <end position="29"/>
    </location>
</feature>
<keyword evidence="3" id="KW-1185">Reference proteome</keyword>
<dbReference type="Proteomes" id="UP000266721">
    <property type="component" value="Unassembled WGS sequence"/>
</dbReference>
<sequence>MNASLNRASAVQSGSVNNPQSVQNFQESTPMPRDSINRASSGGPYTIQSGSVSNPQSVQVRIIQALHNQQSHSPVCIRTMKANHNCRFSSIS</sequence>
<feature type="region of interest" description="Disordered" evidence="1">
    <location>
        <begin position="1"/>
        <end position="53"/>
    </location>
</feature>
<evidence type="ECO:0000313" key="2">
    <source>
        <dbReference type="EMBL" id="OPL21118.1"/>
    </source>
</evidence>
<protein>
    <submittedName>
        <fullName evidence="2">Uncharacterized protein</fullName>
    </submittedName>
</protein>
<evidence type="ECO:0000313" key="3">
    <source>
        <dbReference type="Proteomes" id="UP000266721"/>
    </source>
</evidence>
<evidence type="ECO:0000256" key="1">
    <source>
        <dbReference type="SAM" id="MobiDB-lite"/>
    </source>
</evidence>
<feature type="non-terminal residue" evidence="2">
    <location>
        <position position="1"/>
    </location>
</feature>
<dbReference type="EMBL" id="KV595018">
    <property type="protein sequence ID" value="OPL21118.1"/>
    <property type="molecule type" value="Genomic_DNA"/>
</dbReference>
<organism evidence="2 3">
    <name type="scientific">Mytilus galloprovincialis</name>
    <name type="common">Mediterranean mussel</name>
    <dbReference type="NCBI Taxonomy" id="29158"/>
    <lineage>
        <taxon>Eukaryota</taxon>
        <taxon>Metazoa</taxon>
        <taxon>Spiralia</taxon>
        <taxon>Lophotrochozoa</taxon>
        <taxon>Mollusca</taxon>
        <taxon>Bivalvia</taxon>
        <taxon>Autobranchia</taxon>
        <taxon>Pteriomorphia</taxon>
        <taxon>Mytilida</taxon>
        <taxon>Mytiloidea</taxon>
        <taxon>Mytilidae</taxon>
        <taxon>Mytilinae</taxon>
        <taxon>Mytilus</taxon>
    </lineage>
</organism>
<name>A0A3R5Q3E0_MYTGA</name>
<gene>
    <name evidence="2" type="ORF">AM593_02394</name>
</gene>
<reference evidence="2 3" key="1">
    <citation type="journal article" date="2016" name="PLoS ONE">
        <title>A First Insight into the Genome of the Filter-Feeder Mussel Mytilus galloprovincialis.</title>
        <authorList>
            <person name="Murgarella M."/>
            <person name="Puiu D."/>
            <person name="Novoa B."/>
            <person name="Figueras A."/>
            <person name="Posada D."/>
            <person name="Canchaya C."/>
        </authorList>
    </citation>
    <scope>NUCLEOTIDE SEQUENCE [LARGE SCALE GENOMIC DNA]</scope>
    <source>
        <tissue evidence="2">Muscle</tissue>
    </source>
</reference>
<proteinExistence type="predicted"/>
<dbReference type="AlphaFoldDB" id="A0A3R5Q3E0"/>
<accession>A0A3R5Q3E0</accession>